<dbReference type="Proteomes" id="UP000031057">
    <property type="component" value="Unassembled WGS sequence"/>
</dbReference>
<gene>
    <name evidence="6" type="ORF">LK12_15745</name>
</gene>
<evidence type="ECO:0000313" key="7">
    <source>
        <dbReference type="Proteomes" id="UP000031057"/>
    </source>
</evidence>
<keyword evidence="5" id="KW-0411">Iron-sulfur</keyword>
<dbReference type="EMBL" id="JTDI01000005">
    <property type="protein sequence ID" value="KHK90139.1"/>
    <property type="molecule type" value="Genomic_DNA"/>
</dbReference>
<keyword evidence="3" id="KW-0249">Electron transport</keyword>
<protein>
    <submittedName>
        <fullName evidence="6">Ferredoxin</fullName>
    </submittedName>
</protein>
<dbReference type="GO" id="GO:0046872">
    <property type="term" value="F:metal ion binding"/>
    <property type="evidence" value="ECO:0007669"/>
    <property type="project" value="UniProtKB-KW"/>
</dbReference>
<reference evidence="6 7" key="1">
    <citation type="submission" date="2014-10" db="EMBL/GenBank/DDBJ databases">
        <title>Genome sequence of Novosphingobium malaysiense MUSC 273(T).</title>
        <authorList>
            <person name="Lee L.-H."/>
        </authorList>
    </citation>
    <scope>NUCLEOTIDE SEQUENCE [LARGE SCALE GENOMIC DNA]</scope>
    <source>
        <strain evidence="6 7">MUSC 273</strain>
    </source>
</reference>
<evidence type="ECO:0000256" key="2">
    <source>
        <dbReference type="ARBA" id="ARBA00022723"/>
    </source>
</evidence>
<dbReference type="OrthoDB" id="164224at2"/>
<comment type="caution">
    <text evidence="6">The sequence shown here is derived from an EMBL/GenBank/DDBJ whole genome shotgun (WGS) entry which is preliminary data.</text>
</comment>
<evidence type="ECO:0000256" key="3">
    <source>
        <dbReference type="ARBA" id="ARBA00022982"/>
    </source>
</evidence>
<evidence type="ECO:0000313" key="6">
    <source>
        <dbReference type="EMBL" id="KHK90139.1"/>
    </source>
</evidence>
<organism evidence="6 7">
    <name type="scientific">Novosphingobium malaysiense</name>
    <dbReference type="NCBI Taxonomy" id="1348853"/>
    <lineage>
        <taxon>Bacteria</taxon>
        <taxon>Pseudomonadati</taxon>
        <taxon>Pseudomonadota</taxon>
        <taxon>Alphaproteobacteria</taxon>
        <taxon>Sphingomonadales</taxon>
        <taxon>Sphingomonadaceae</taxon>
        <taxon>Novosphingobium</taxon>
    </lineage>
</organism>
<evidence type="ECO:0000256" key="4">
    <source>
        <dbReference type="ARBA" id="ARBA00023004"/>
    </source>
</evidence>
<dbReference type="SUPFAM" id="SSF54862">
    <property type="entry name" value="4Fe-4S ferredoxins"/>
    <property type="match status" value="1"/>
</dbReference>
<dbReference type="PANTHER" id="PTHR36923:SF3">
    <property type="entry name" value="FERREDOXIN"/>
    <property type="match status" value="1"/>
</dbReference>
<dbReference type="InterPro" id="IPR051269">
    <property type="entry name" value="Fe-S_cluster_ET"/>
</dbReference>
<dbReference type="AlphaFoldDB" id="A0A0B1ZLF4"/>
<sequence length="66" mass="7277">MKIRIEKAQCVGNARCHAVAEKLYVLDDDGYISSEGFAVAPEDELLARRGARACPERIITVIEEEG</sequence>
<accession>A0A0B1ZLF4</accession>
<dbReference type="STRING" id="1348853.LK12_15745"/>
<dbReference type="RefSeq" id="WP_039286191.1">
    <property type="nucleotide sequence ID" value="NZ_JTDI01000005.1"/>
</dbReference>
<dbReference type="Gene3D" id="3.30.70.20">
    <property type="match status" value="1"/>
</dbReference>
<keyword evidence="1" id="KW-0813">Transport</keyword>
<proteinExistence type="predicted"/>
<keyword evidence="7" id="KW-1185">Reference proteome</keyword>
<keyword evidence="2" id="KW-0479">Metal-binding</keyword>
<evidence type="ECO:0000256" key="5">
    <source>
        <dbReference type="ARBA" id="ARBA00023014"/>
    </source>
</evidence>
<evidence type="ECO:0000256" key="1">
    <source>
        <dbReference type="ARBA" id="ARBA00022448"/>
    </source>
</evidence>
<dbReference type="PANTHER" id="PTHR36923">
    <property type="entry name" value="FERREDOXIN"/>
    <property type="match status" value="1"/>
</dbReference>
<name>A0A0B1ZLF4_9SPHN</name>
<dbReference type="GO" id="GO:0051536">
    <property type="term" value="F:iron-sulfur cluster binding"/>
    <property type="evidence" value="ECO:0007669"/>
    <property type="project" value="UniProtKB-KW"/>
</dbReference>
<dbReference type="Pfam" id="PF13459">
    <property type="entry name" value="Fer4_15"/>
    <property type="match status" value="1"/>
</dbReference>
<keyword evidence="4" id="KW-0408">Iron</keyword>